<dbReference type="Gene3D" id="2.70.98.70">
    <property type="match status" value="1"/>
</dbReference>
<evidence type="ECO:0000259" key="2">
    <source>
        <dbReference type="Pfam" id="PF07940"/>
    </source>
</evidence>
<keyword evidence="4" id="KW-0456">Lyase</keyword>
<dbReference type="EMBL" id="FPKH01000001">
    <property type="protein sequence ID" value="SFX27155.1"/>
    <property type="molecule type" value="Genomic_DNA"/>
</dbReference>
<protein>
    <submittedName>
        <fullName evidence="4">Heparin/heparan-sulfate lyase</fullName>
    </submittedName>
</protein>
<sequence length="844" mass="93491">MDNAAYVAAFPPFQVAPEWAWFPVTKWLEAGERELKLKYREGGMGIDCLLVTSLSNFVPQGYGAYPVPAILPPVGEHPRLFARMGDLDDIRRRFESDVAEIKPYRDALLSLRNAQPVVALSPLPPFVVGGPGTTNHQIDVLTKIKAKALSYLLYEKDGPPAQALRGQEALRMMVDYLDAVKFSPGYNFAGEKGEVILTSAMVYDWCYSLMSVQQRSYFVQRFTELAATMEIGFPPSRQGVVVGHGSEMQVLRDQLAAGIAFYDEAPLIYNAAAGRFFADYIAPRNYAYAAHAHHQGASYGPVRYMADMFASWIFKRMGSGPVFDDAQQMTPYHWLYSRRPDGQWMRDGDTYHSAYTKSTQYWSEPLAFMLPATYYNDPLLKHEYLKQPAGYLPAKDAIWPVLFGNTEMEHEVSSSLLPLTKYFPDPAGFMIARTGWTDGMNVQSSNVIATMKLGGDWFGNHEHYDAGHFQIYYKGGLAIDSGIYSGRDAVTPNEPIAYNSPHDRNYHKRTIAHNSMLIHDPLEVFASIANDGGQRIPGAEPQSLAVLSTGYKVASVLRHHIGPDAQTPDFSYIKGDLKAAYSAKVRAFERSFVFLNLKNTDYPAALIVFDKVSASNADYKKTWLLHSQLEPDIAGDTITIARTEADYYNTYQYNGKLINKTLLPLNATFTKVGGNGNEFNVAGQNYPILPTHEFSTEEAGAWRVEVSPSERGETDLFLNVMQVMDASSTLQALDTTAITSELMTGVKIKDRVVLFAKNSTTIDTEASFALPSPATPLRVLVTDLHAGFWSVSKRGAAPASEHAVSVEGGTLYFAATEAGLYDLRRADVRTLPPPTALPTLPISP</sequence>
<evidence type="ECO:0000256" key="1">
    <source>
        <dbReference type="ARBA" id="ARBA00004196"/>
    </source>
</evidence>
<name>A0AB38C4R9_9BURK</name>
<dbReference type="InterPro" id="IPR054645">
    <property type="entry name" value="HepB"/>
</dbReference>
<accession>A0AB38C4R9</accession>
<dbReference type="GO" id="GO:0030313">
    <property type="term" value="C:cell envelope"/>
    <property type="evidence" value="ECO:0007669"/>
    <property type="project" value="UniProtKB-SubCell"/>
</dbReference>
<feature type="domain" description="Heparinase II/III-like C-terminal" evidence="2">
    <location>
        <begin position="454"/>
        <end position="520"/>
    </location>
</feature>
<evidence type="ECO:0000313" key="5">
    <source>
        <dbReference type="Proteomes" id="UP000182489"/>
    </source>
</evidence>
<dbReference type="NCBIfam" id="NF045571">
    <property type="entry name" value="HepHepsulflyase"/>
    <property type="match status" value="1"/>
</dbReference>
<dbReference type="Proteomes" id="UP000182489">
    <property type="component" value="Unassembled WGS sequence"/>
</dbReference>
<proteinExistence type="predicted"/>
<dbReference type="InterPro" id="IPR012480">
    <property type="entry name" value="Hepar_II_III_C"/>
</dbReference>
<dbReference type="InterPro" id="IPR008929">
    <property type="entry name" value="Chondroitin_lyas"/>
</dbReference>
<dbReference type="Gene3D" id="1.50.10.100">
    <property type="entry name" value="Chondroitin AC/alginate lyase"/>
    <property type="match status" value="1"/>
</dbReference>
<comment type="subcellular location">
    <subcellularLocation>
        <location evidence="1">Cell envelope</location>
    </subcellularLocation>
</comment>
<organism evidence="4 5">
    <name type="scientific">Janthinobacterium lividum</name>
    <dbReference type="NCBI Taxonomy" id="29581"/>
    <lineage>
        <taxon>Bacteria</taxon>
        <taxon>Pseudomonadati</taxon>
        <taxon>Pseudomonadota</taxon>
        <taxon>Betaproteobacteria</taxon>
        <taxon>Burkholderiales</taxon>
        <taxon>Oxalobacteraceae</taxon>
        <taxon>Janthinobacterium</taxon>
    </lineage>
</organism>
<evidence type="ECO:0000313" key="4">
    <source>
        <dbReference type="EMBL" id="SFX27155.1"/>
    </source>
</evidence>
<dbReference type="Pfam" id="PF07940">
    <property type="entry name" value="Hepar_II_III_C"/>
    <property type="match status" value="1"/>
</dbReference>
<dbReference type="Pfam" id="PF18675">
    <property type="entry name" value="HepII_C"/>
    <property type="match status" value="1"/>
</dbReference>
<dbReference type="Gene3D" id="2.60.40.2750">
    <property type="match status" value="1"/>
</dbReference>
<evidence type="ECO:0000259" key="3">
    <source>
        <dbReference type="Pfam" id="PF18675"/>
    </source>
</evidence>
<feature type="domain" description="Heparinase II C-terminal" evidence="3">
    <location>
        <begin position="738"/>
        <end position="825"/>
    </location>
</feature>
<dbReference type="AlphaFoldDB" id="A0AB38C4R9"/>
<dbReference type="InterPro" id="IPR040925">
    <property type="entry name" value="HepII_C"/>
</dbReference>
<comment type="caution">
    <text evidence="4">The sequence shown here is derived from an EMBL/GenBank/DDBJ whole genome shotgun (WGS) entry which is preliminary data.</text>
</comment>
<dbReference type="GO" id="GO:0016829">
    <property type="term" value="F:lyase activity"/>
    <property type="evidence" value="ECO:0007669"/>
    <property type="project" value="UniProtKB-KW"/>
</dbReference>
<reference evidence="4 5" key="1">
    <citation type="submission" date="2016-11" db="EMBL/GenBank/DDBJ databases">
        <authorList>
            <person name="Varghese N."/>
            <person name="Submissions S."/>
        </authorList>
    </citation>
    <scope>NUCLEOTIDE SEQUENCE [LARGE SCALE GENOMIC DNA]</scope>
    <source>
        <strain evidence="4 5">NFR18</strain>
    </source>
</reference>
<gene>
    <name evidence="4" type="ORF">SAMN03097694_1405</name>
</gene>